<name>A0A4W6DJN3_LATCA</name>
<evidence type="ECO:0000313" key="2">
    <source>
        <dbReference type="Proteomes" id="UP000314980"/>
    </source>
</evidence>
<evidence type="ECO:0008006" key="3">
    <source>
        <dbReference type="Google" id="ProtNLM"/>
    </source>
</evidence>
<evidence type="ECO:0000313" key="1">
    <source>
        <dbReference type="Ensembl" id="ENSLCAP00010025096.1"/>
    </source>
</evidence>
<reference evidence="1" key="3">
    <citation type="submission" date="2025-09" db="UniProtKB">
        <authorList>
            <consortium name="Ensembl"/>
        </authorList>
    </citation>
    <scope>IDENTIFICATION</scope>
</reference>
<dbReference type="AlphaFoldDB" id="A0A4W6DJN3"/>
<reference evidence="1" key="2">
    <citation type="submission" date="2025-08" db="UniProtKB">
        <authorList>
            <consortium name="Ensembl"/>
        </authorList>
    </citation>
    <scope>IDENTIFICATION</scope>
</reference>
<dbReference type="Proteomes" id="UP000314980">
    <property type="component" value="Unassembled WGS sequence"/>
</dbReference>
<protein>
    <recommendedName>
        <fullName evidence="3">Tc1-like transposase DDE domain-containing protein</fullName>
    </recommendedName>
</protein>
<proteinExistence type="predicted"/>
<accession>A0A4W6DJN3</accession>
<reference evidence="2" key="1">
    <citation type="submission" date="2015-09" db="EMBL/GenBank/DDBJ databases">
        <authorList>
            <person name="Sai Rama Sridatta P."/>
        </authorList>
    </citation>
    <scope>NUCLEOTIDE SEQUENCE [LARGE SCALE GENOMIC DNA]</scope>
</reference>
<keyword evidence="2" id="KW-1185">Reference proteome</keyword>
<organism evidence="1 2">
    <name type="scientific">Lates calcarifer</name>
    <name type="common">Barramundi</name>
    <name type="synonym">Holocentrus calcarifer</name>
    <dbReference type="NCBI Taxonomy" id="8187"/>
    <lineage>
        <taxon>Eukaryota</taxon>
        <taxon>Metazoa</taxon>
        <taxon>Chordata</taxon>
        <taxon>Craniata</taxon>
        <taxon>Vertebrata</taxon>
        <taxon>Euteleostomi</taxon>
        <taxon>Actinopterygii</taxon>
        <taxon>Neopterygii</taxon>
        <taxon>Teleostei</taxon>
        <taxon>Neoteleostei</taxon>
        <taxon>Acanthomorphata</taxon>
        <taxon>Carangaria</taxon>
        <taxon>Carangaria incertae sedis</taxon>
        <taxon>Centropomidae</taxon>
        <taxon>Lates</taxon>
    </lineage>
</organism>
<sequence>MPRTIHYLHNLALKYRDYHSGHTVPAVKVYGTVNASLCTQILNEKRTSCLKKLGLRGIFQQDNNPKHTAKDFLDKRKQKVELFCYVHLHCELLLFLDGNKFRQREGEKRIK</sequence>
<dbReference type="Ensembl" id="ENSLCAT00010025641.1">
    <property type="protein sequence ID" value="ENSLCAP00010025096.1"/>
    <property type="gene ID" value="ENSLCAG00010011752.1"/>
</dbReference>
<dbReference type="InParanoid" id="A0A4W6DJN3"/>
<dbReference type="GO" id="GO:0003676">
    <property type="term" value="F:nucleic acid binding"/>
    <property type="evidence" value="ECO:0007669"/>
    <property type="project" value="InterPro"/>
</dbReference>
<dbReference type="InterPro" id="IPR036397">
    <property type="entry name" value="RNaseH_sf"/>
</dbReference>
<dbReference type="Gene3D" id="3.30.420.10">
    <property type="entry name" value="Ribonuclease H-like superfamily/Ribonuclease H"/>
    <property type="match status" value="1"/>
</dbReference>